<proteinExistence type="predicted"/>
<dbReference type="AlphaFoldDB" id="A0A5J4VQ77"/>
<sequence length="295" mass="34244">MSLTYLGRATELDTIMRWKNKFCQGQELVYEIMTPGRMPIISLGPEIIKLTENDPYISVRCIATFLGRSKQRLSRSSKMKQSIIVFIQDGFLISQMIQYDISVSKERKSCFLRYGNSETSTQWTKTSEECPQSSCKRKQNDKLMLCVFWGVTRFHLQQWTQKGTTMNAKSLIKEVLKPLNLKMKAIIGKKRVSPYVHYDNTSVHRVSYSQDYLYSGIFTRLFHPPYPPVIASSDYYQFCRLKGLPKGIKCQTEEELKSAVSRILRGIPRVELFRAIDTWIDRLEVLIRTGGEYVL</sequence>
<dbReference type="GO" id="GO:0003676">
    <property type="term" value="F:nucleic acid binding"/>
    <property type="evidence" value="ECO:0007669"/>
    <property type="project" value="InterPro"/>
</dbReference>
<dbReference type="OrthoDB" id="10065579at2759"/>
<dbReference type="InterPro" id="IPR001888">
    <property type="entry name" value="Transposase_1"/>
</dbReference>
<accession>A0A5J4VQ77</accession>
<evidence type="ECO:0008006" key="3">
    <source>
        <dbReference type="Google" id="ProtNLM"/>
    </source>
</evidence>
<dbReference type="EMBL" id="SNRW01005652">
    <property type="protein sequence ID" value="KAA6384651.1"/>
    <property type="molecule type" value="Genomic_DNA"/>
</dbReference>
<gene>
    <name evidence="1" type="ORF">EZS28_019821</name>
</gene>
<dbReference type="InterPro" id="IPR052709">
    <property type="entry name" value="Transposase-MT_Hybrid"/>
</dbReference>
<organism evidence="1 2">
    <name type="scientific">Streblomastix strix</name>
    <dbReference type="NCBI Taxonomy" id="222440"/>
    <lineage>
        <taxon>Eukaryota</taxon>
        <taxon>Metamonada</taxon>
        <taxon>Preaxostyla</taxon>
        <taxon>Oxymonadida</taxon>
        <taxon>Streblomastigidae</taxon>
        <taxon>Streblomastix</taxon>
    </lineage>
</organism>
<evidence type="ECO:0000313" key="2">
    <source>
        <dbReference type="Proteomes" id="UP000324800"/>
    </source>
</evidence>
<name>A0A5J4VQ77_9EUKA</name>
<evidence type="ECO:0000313" key="1">
    <source>
        <dbReference type="EMBL" id="KAA6384651.1"/>
    </source>
</evidence>
<dbReference type="Proteomes" id="UP000324800">
    <property type="component" value="Unassembled WGS sequence"/>
</dbReference>
<comment type="caution">
    <text evidence="1">The sequence shown here is derived from an EMBL/GenBank/DDBJ whole genome shotgun (WGS) entry which is preliminary data.</text>
</comment>
<dbReference type="PANTHER" id="PTHR46060:SF1">
    <property type="entry name" value="MARINER MOS1 TRANSPOSASE-LIKE PROTEIN"/>
    <property type="match status" value="1"/>
</dbReference>
<dbReference type="InterPro" id="IPR036397">
    <property type="entry name" value="RNaseH_sf"/>
</dbReference>
<dbReference type="PANTHER" id="PTHR46060">
    <property type="entry name" value="MARINER MOS1 TRANSPOSASE-LIKE PROTEIN"/>
    <property type="match status" value="1"/>
</dbReference>
<dbReference type="Gene3D" id="3.30.420.10">
    <property type="entry name" value="Ribonuclease H-like superfamily/Ribonuclease H"/>
    <property type="match status" value="1"/>
</dbReference>
<protein>
    <recommendedName>
        <fullName evidence="3">Mariner Mos1 transposase</fullName>
    </recommendedName>
</protein>
<dbReference type="Pfam" id="PF01359">
    <property type="entry name" value="Transposase_1"/>
    <property type="match status" value="1"/>
</dbReference>
<reference evidence="1 2" key="1">
    <citation type="submission" date="2019-03" db="EMBL/GenBank/DDBJ databases">
        <title>Single cell metagenomics reveals metabolic interactions within the superorganism composed of flagellate Streblomastix strix and complex community of Bacteroidetes bacteria on its surface.</title>
        <authorList>
            <person name="Treitli S.C."/>
            <person name="Kolisko M."/>
            <person name="Husnik F."/>
            <person name="Keeling P."/>
            <person name="Hampl V."/>
        </authorList>
    </citation>
    <scope>NUCLEOTIDE SEQUENCE [LARGE SCALE GENOMIC DNA]</scope>
    <source>
        <strain evidence="1">ST1C</strain>
    </source>
</reference>